<sequence>MVMADGPRHLQRGPVRVGFYDIEGTLGKGNFAVVKLARHRITKTEVRPGARRERRRRGFGRGAAYREGRPQWWDRGDPRGRTTDGGEWAWDCEDPGGAGGR</sequence>
<accession>A0ABQ9URR0</accession>
<feature type="compositionally biased region" description="Basic and acidic residues" evidence="1">
    <location>
        <begin position="69"/>
        <end position="84"/>
    </location>
</feature>
<gene>
    <name evidence="2" type="ORF">P7K49_020798</name>
</gene>
<evidence type="ECO:0000256" key="1">
    <source>
        <dbReference type="SAM" id="MobiDB-lite"/>
    </source>
</evidence>
<protein>
    <submittedName>
        <fullName evidence="2">Uncharacterized protein</fullName>
    </submittedName>
</protein>
<dbReference type="EMBL" id="JASSZA010000010">
    <property type="protein sequence ID" value="KAK2099450.1"/>
    <property type="molecule type" value="Genomic_DNA"/>
</dbReference>
<reference evidence="2 3" key="1">
    <citation type="submission" date="2023-05" db="EMBL/GenBank/DDBJ databases">
        <title>B98-5 Cell Line De Novo Hybrid Assembly: An Optical Mapping Approach.</title>
        <authorList>
            <person name="Kananen K."/>
            <person name="Auerbach J.A."/>
            <person name="Kautto E."/>
            <person name="Blachly J.S."/>
        </authorList>
    </citation>
    <scope>NUCLEOTIDE SEQUENCE [LARGE SCALE GENOMIC DNA]</scope>
    <source>
        <strain evidence="2">B95-8</strain>
        <tissue evidence="2">Cell line</tissue>
    </source>
</reference>
<dbReference type="InterPro" id="IPR011009">
    <property type="entry name" value="Kinase-like_dom_sf"/>
</dbReference>
<evidence type="ECO:0000313" key="3">
    <source>
        <dbReference type="Proteomes" id="UP001266305"/>
    </source>
</evidence>
<feature type="region of interest" description="Disordered" evidence="1">
    <location>
        <begin position="69"/>
        <end position="101"/>
    </location>
</feature>
<dbReference type="Proteomes" id="UP001266305">
    <property type="component" value="Unassembled WGS sequence"/>
</dbReference>
<dbReference type="Gene3D" id="3.30.200.20">
    <property type="entry name" value="Phosphorylase Kinase, domain 1"/>
    <property type="match status" value="1"/>
</dbReference>
<dbReference type="SUPFAM" id="SSF56112">
    <property type="entry name" value="Protein kinase-like (PK-like)"/>
    <property type="match status" value="1"/>
</dbReference>
<keyword evidence="3" id="KW-1185">Reference proteome</keyword>
<comment type="caution">
    <text evidence="2">The sequence shown here is derived from an EMBL/GenBank/DDBJ whole genome shotgun (WGS) entry which is preliminary data.</text>
</comment>
<name>A0ABQ9URR0_SAGOE</name>
<evidence type="ECO:0000313" key="2">
    <source>
        <dbReference type="EMBL" id="KAK2099450.1"/>
    </source>
</evidence>
<proteinExistence type="predicted"/>
<organism evidence="2 3">
    <name type="scientific">Saguinus oedipus</name>
    <name type="common">Cotton-top tamarin</name>
    <name type="synonym">Oedipomidas oedipus</name>
    <dbReference type="NCBI Taxonomy" id="9490"/>
    <lineage>
        <taxon>Eukaryota</taxon>
        <taxon>Metazoa</taxon>
        <taxon>Chordata</taxon>
        <taxon>Craniata</taxon>
        <taxon>Vertebrata</taxon>
        <taxon>Euteleostomi</taxon>
        <taxon>Mammalia</taxon>
        <taxon>Eutheria</taxon>
        <taxon>Euarchontoglires</taxon>
        <taxon>Primates</taxon>
        <taxon>Haplorrhini</taxon>
        <taxon>Platyrrhini</taxon>
        <taxon>Cebidae</taxon>
        <taxon>Callitrichinae</taxon>
        <taxon>Saguinus</taxon>
    </lineage>
</organism>